<proteinExistence type="predicted"/>
<accession>A0ACB7Y7V5</accession>
<gene>
    <name evidence="1" type="ORF">Vadar_012912</name>
</gene>
<evidence type="ECO:0000313" key="1">
    <source>
        <dbReference type="EMBL" id="KAH7849099.1"/>
    </source>
</evidence>
<protein>
    <submittedName>
        <fullName evidence="1">Uncharacterized protein</fullName>
    </submittedName>
</protein>
<reference evidence="1 2" key="1">
    <citation type="journal article" date="2021" name="Hortic Res">
        <title>High-quality reference genome and annotation aids understanding of berry development for evergreen blueberry (Vaccinium darrowii).</title>
        <authorList>
            <person name="Yu J."/>
            <person name="Hulse-Kemp A.M."/>
            <person name="Babiker E."/>
            <person name="Staton M."/>
        </authorList>
    </citation>
    <scope>NUCLEOTIDE SEQUENCE [LARGE SCALE GENOMIC DNA]</scope>
    <source>
        <strain evidence="2">cv. NJ 8807/NJ 8810</strain>
        <tissue evidence="1">Young leaf</tissue>
    </source>
</reference>
<sequence>MEKDEYSLNLPAGFWFLPTDSELVFHYLRNKVLNRDLPSNRFRDVNLYKYNPQQLSEMYELQREHEWFFFTPRVKKFAGGSRPDRAANNGYWKATGAVTPVIHSDNKKIVGYKSTLVFYEGHRPNSKKTNWIMHEYTLEKHNSTSSKCKASGDMKLDDWVLCKIYNRKPYVSKQDNKKMHVVVQTRGLLNANLDDYQPMNTKALPLSPPLSPLALLQPPQPPISPTFPPLPLVSPPLLAPHLSPPLSQPQRPPASPLLPPLPPVFQPQSTMCSKDDMATTYSSSGFLDYGSMFDGLYDILRLP</sequence>
<comment type="caution">
    <text evidence="1">The sequence shown here is derived from an EMBL/GenBank/DDBJ whole genome shotgun (WGS) entry which is preliminary data.</text>
</comment>
<dbReference type="Proteomes" id="UP000828048">
    <property type="component" value="Chromosome 7"/>
</dbReference>
<organism evidence="1 2">
    <name type="scientific">Vaccinium darrowii</name>
    <dbReference type="NCBI Taxonomy" id="229202"/>
    <lineage>
        <taxon>Eukaryota</taxon>
        <taxon>Viridiplantae</taxon>
        <taxon>Streptophyta</taxon>
        <taxon>Embryophyta</taxon>
        <taxon>Tracheophyta</taxon>
        <taxon>Spermatophyta</taxon>
        <taxon>Magnoliopsida</taxon>
        <taxon>eudicotyledons</taxon>
        <taxon>Gunneridae</taxon>
        <taxon>Pentapetalae</taxon>
        <taxon>asterids</taxon>
        <taxon>Ericales</taxon>
        <taxon>Ericaceae</taxon>
        <taxon>Vaccinioideae</taxon>
        <taxon>Vaccinieae</taxon>
        <taxon>Vaccinium</taxon>
    </lineage>
</organism>
<evidence type="ECO:0000313" key="2">
    <source>
        <dbReference type="Proteomes" id="UP000828048"/>
    </source>
</evidence>
<name>A0ACB7Y7V5_9ERIC</name>
<dbReference type="EMBL" id="CM037157">
    <property type="protein sequence ID" value="KAH7849099.1"/>
    <property type="molecule type" value="Genomic_DNA"/>
</dbReference>
<keyword evidence="2" id="KW-1185">Reference proteome</keyword>